<proteinExistence type="predicted"/>
<accession>A0A807LEP0</accession>
<organism evidence="1 2">
    <name type="scientific">Kosakonia cowanii JCM 10956 = DSM 18146</name>
    <dbReference type="NCBI Taxonomy" id="1300165"/>
    <lineage>
        <taxon>Bacteria</taxon>
        <taxon>Pseudomonadati</taxon>
        <taxon>Pseudomonadota</taxon>
        <taxon>Gammaproteobacteria</taxon>
        <taxon>Enterobacterales</taxon>
        <taxon>Enterobacteriaceae</taxon>
        <taxon>Kosakonia</taxon>
    </lineage>
</organism>
<dbReference type="Gene3D" id="3.30.559.10">
    <property type="entry name" value="Chloramphenicol acetyltransferase-like domain"/>
    <property type="match status" value="1"/>
</dbReference>
<dbReference type="AlphaFoldDB" id="A0A807LEP0"/>
<gene>
    <name evidence="1" type="ORF">BWI95_06475</name>
</gene>
<dbReference type="KEGG" id="kco:BWI95_06475"/>
<reference evidence="1 2" key="1">
    <citation type="submission" date="2017-01" db="EMBL/GenBank/DDBJ databases">
        <authorList>
            <person name="Cao J.-M."/>
        </authorList>
    </citation>
    <scope>NUCLEOTIDE SEQUENCE [LARGE SCALE GENOMIC DNA]</scope>
    <source>
        <strain evidence="1 2">888-76</strain>
    </source>
</reference>
<protein>
    <submittedName>
        <fullName evidence="1">Uncharacterized protein</fullName>
    </submittedName>
</protein>
<keyword evidence="2" id="KW-1185">Reference proteome</keyword>
<dbReference type="InterPro" id="IPR023213">
    <property type="entry name" value="CAT-like_dom_sf"/>
</dbReference>
<dbReference type="Proteomes" id="UP000187148">
    <property type="component" value="Chromosome"/>
</dbReference>
<evidence type="ECO:0000313" key="2">
    <source>
        <dbReference type="Proteomes" id="UP000187148"/>
    </source>
</evidence>
<sequence length="75" mass="8453">MDIKEILPLSPLQKGLLFHMLLDTRGSDAYQVQQVYQLEGSWMSRGSGRPSGNCWRAIPISAPGLSMKRSTRRFS</sequence>
<name>A0A807LEP0_9ENTR</name>
<evidence type="ECO:0000313" key="1">
    <source>
        <dbReference type="EMBL" id="APZ04723.1"/>
    </source>
</evidence>
<dbReference type="EMBL" id="CP019445">
    <property type="protein sequence ID" value="APZ04723.1"/>
    <property type="molecule type" value="Genomic_DNA"/>
</dbReference>